<feature type="binding site" evidence="4">
    <location>
        <begin position="99"/>
        <end position="104"/>
    </location>
    <ligand>
        <name>acetyl-CoA</name>
        <dbReference type="ChEBI" id="CHEBI:57288"/>
    </ligand>
</feature>
<comment type="subunit">
    <text evidence="4">Homohexamer; trimer of dimers.</text>
</comment>
<dbReference type="InterPro" id="IPR036527">
    <property type="entry name" value="SCP2_sterol-bd_dom_sf"/>
</dbReference>
<gene>
    <name evidence="6" type="ORF">FOF52_11030</name>
</gene>
<dbReference type="SUPFAM" id="SSF55729">
    <property type="entry name" value="Acyl-CoA N-acyltransferases (Nat)"/>
    <property type="match status" value="1"/>
</dbReference>
<dbReference type="InterPro" id="IPR051554">
    <property type="entry name" value="Acetyltransferase_Eis"/>
</dbReference>
<dbReference type="Gene3D" id="3.40.630.30">
    <property type="match status" value="2"/>
</dbReference>
<reference evidence="6 7" key="1">
    <citation type="submission" date="2020-04" db="EMBL/GenBank/DDBJ databases">
        <title>Thermobifida alba genome sequencing and assembly.</title>
        <authorList>
            <person name="Luzics S."/>
            <person name="Horvath B."/>
            <person name="Nagy I."/>
            <person name="Toth A."/>
            <person name="Nagy I."/>
            <person name="Kukolya J."/>
        </authorList>
    </citation>
    <scope>NUCLEOTIDE SEQUENCE [LARGE SCALE GENOMIC DNA]</scope>
    <source>
        <strain evidence="6 7">DSM 43795</strain>
    </source>
</reference>
<keyword evidence="7" id="KW-1185">Reference proteome</keyword>
<dbReference type="InterPro" id="IPR000182">
    <property type="entry name" value="GNAT_dom"/>
</dbReference>
<dbReference type="PANTHER" id="PTHR37817:SF1">
    <property type="entry name" value="N-ACETYLTRANSFERASE EIS"/>
    <property type="match status" value="1"/>
</dbReference>
<dbReference type="InterPro" id="IPR041380">
    <property type="entry name" value="Acetyltransf_17"/>
</dbReference>
<evidence type="ECO:0000313" key="6">
    <source>
        <dbReference type="EMBL" id="UPT21421.1"/>
    </source>
</evidence>
<organism evidence="6 7">
    <name type="scientific">Thermobifida alba</name>
    <name type="common">Thermomonospora alba</name>
    <dbReference type="NCBI Taxonomy" id="53522"/>
    <lineage>
        <taxon>Bacteria</taxon>
        <taxon>Bacillati</taxon>
        <taxon>Actinomycetota</taxon>
        <taxon>Actinomycetes</taxon>
        <taxon>Streptosporangiales</taxon>
        <taxon>Nocardiopsidaceae</taxon>
        <taxon>Thermobifida</taxon>
    </lineage>
</organism>
<dbReference type="EMBL" id="CP051627">
    <property type="protein sequence ID" value="UPT21421.1"/>
    <property type="molecule type" value="Genomic_DNA"/>
</dbReference>
<feature type="binding site" evidence="4">
    <location>
        <begin position="91"/>
        <end position="93"/>
    </location>
    <ligand>
        <name>acetyl-CoA</name>
        <dbReference type="ChEBI" id="CHEBI:57288"/>
    </ligand>
</feature>
<accession>A0ABY4L171</accession>
<dbReference type="PANTHER" id="PTHR37817">
    <property type="entry name" value="N-ACETYLTRANSFERASE EIS"/>
    <property type="match status" value="1"/>
</dbReference>
<dbReference type="PROSITE" id="PS51186">
    <property type="entry name" value="GNAT"/>
    <property type="match status" value="1"/>
</dbReference>
<dbReference type="Pfam" id="PF13530">
    <property type="entry name" value="SCP2_2"/>
    <property type="match status" value="1"/>
</dbReference>
<dbReference type="InterPro" id="IPR025559">
    <property type="entry name" value="Eis_dom"/>
</dbReference>
<feature type="binding site" evidence="4">
    <location>
        <begin position="128"/>
        <end position="129"/>
    </location>
    <ligand>
        <name>acetyl-CoA</name>
        <dbReference type="ChEBI" id="CHEBI:57288"/>
    </ligand>
</feature>
<dbReference type="SUPFAM" id="SSF55718">
    <property type="entry name" value="SCP-like"/>
    <property type="match status" value="1"/>
</dbReference>
<evidence type="ECO:0000259" key="5">
    <source>
        <dbReference type="PROSITE" id="PS51186"/>
    </source>
</evidence>
<feature type="active site" description="Proton acceptor; via carboxylate" evidence="4">
    <location>
        <position position="421"/>
    </location>
</feature>
<dbReference type="CDD" id="cd04301">
    <property type="entry name" value="NAT_SF"/>
    <property type="match status" value="1"/>
</dbReference>
<evidence type="ECO:0000313" key="7">
    <source>
        <dbReference type="Proteomes" id="UP000832041"/>
    </source>
</evidence>
<dbReference type="RefSeq" id="WP_248589894.1">
    <property type="nucleotide sequence ID" value="NZ_BAABEB010000002.1"/>
</dbReference>
<dbReference type="HAMAP" id="MF_01812">
    <property type="entry name" value="Eis"/>
    <property type="match status" value="1"/>
</dbReference>
<dbReference type="InterPro" id="IPR022902">
    <property type="entry name" value="NAcTrfase_Eis"/>
</dbReference>
<sequence length="421" mass="45732">MPTPHRPAASAPWPVRPVTDAEFPEFCRTFHEALLAAPVDEDRLESLRARTDLDRALAAFDGDRIVGTALAFSFEATLPGGSRPVAGVSAVGVLPTHRRRGVLTALMRRQLHDIHERGEEAVATLFASEGGIYGRFGYGLGSLLGTVTIRRGEGVLRADAPRDPGLRLRMAAPAEVRAEMARVHAAARSGRVGEFHRDGEWWDRLFRRFGERHSGYGPAKCVMAEDGAGPAGYALYRTREGYDAHGNADGALEVLELHATRTAALVQLWEFLLNRDLVGSVTADLRPVDDPLLYLLADRHRARWTPGTGFWGRLVDLPRALSERSYAAPVDVVVEVSDAVCPWNRGRWRLVVQGGSAHCARTDRDADLSLDVEVLSSAYLGGEPLTGYAAAGLVRQSRPEAVLELSAALTTPAAPHCSVIF</sequence>
<evidence type="ECO:0000256" key="1">
    <source>
        <dbReference type="ARBA" id="ARBA00009213"/>
    </source>
</evidence>
<keyword evidence="2 4" id="KW-0808">Transferase</keyword>
<proteinExistence type="inferred from homology"/>
<keyword evidence="3 4" id="KW-0012">Acyltransferase</keyword>
<dbReference type="Pfam" id="PF13527">
    <property type="entry name" value="Acetyltransf_9"/>
    <property type="match status" value="1"/>
</dbReference>
<dbReference type="Pfam" id="PF17668">
    <property type="entry name" value="Acetyltransf_17"/>
    <property type="match status" value="1"/>
</dbReference>
<protein>
    <submittedName>
        <fullName evidence="6">GNAT family N-acetyltransferase</fullName>
    </submittedName>
</protein>
<name>A0ABY4L171_THEAE</name>
<dbReference type="InterPro" id="IPR016181">
    <property type="entry name" value="Acyl_CoA_acyltransferase"/>
</dbReference>
<feature type="domain" description="N-acetyltransferase" evidence="5">
    <location>
        <begin position="13"/>
        <end position="175"/>
    </location>
</feature>
<evidence type="ECO:0000256" key="3">
    <source>
        <dbReference type="ARBA" id="ARBA00023315"/>
    </source>
</evidence>
<evidence type="ECO:0000256" key="2">
    <source>
        <dbReference type="ARBA" id="ARBA00022679"/>
    </source>
</evidence>
<dbReference type="NCBIfam" id="NF002367">
    <property type="entry name" value="PRK01346.1-4"/>
    <property type="match status" value="1"/>
</dbReference>
<dbReference type="Proteomes" id="UP000832041">
    <property type="component" value="Chromosome"/>
</dbReference>
<feature type="active site" description="Proton donor" evidence="4">
    <location>
        <position position="133"/>
    </location>
</feature>
<evidence type="ECO:0000256" key="4">
    <source>
        <dbReference type="HAMAP-Rule" id="MF_01812"/>
    </source>
</evidence>
<dbReference type="Gene3D" id="3.30.1050.10">
    <property type="entry name" value="SCP2 sterol-binding domain"/>
    <property type="match status" value="1"/>
</dbReference>
<comment type="similarity">
    <text evidence="1 4">Belongs to the acetyltransferase Eis family.</text>
</comment>